<dbReference type="Gene3D" id="1.10.1670.10">
    <property type="entry name" value="Helix-hairpin-Helix base-excision DNA repair enzymes (C-terminal)"/>
    <property type="match status" value="1"/>
</dbReference>
<keyword evidence="7" id="KW-0411">Iron-sulfur</keyword>
<dbReference type="GO" id="GO:0019104">
    <property type="term" value="F:DNA N-glycosylase activity"/>
    <property type="evidence" value="ECO:0007669"/>
    <property type="project" value="InterPro"/>
</dbReference>
<evidence type="ECO:0000259" key="11">
    <source>
        <dbReference type="SMART" id="SM00478"/>
    </source>
</evidence>
<dbReference type="GO" id="GO:0051539">
    <property type="term" value="F:4 iron, 4 sulfur cluster binding"/>
    <property type="evidence" value="ECO:0007669"/>
    <property type="project" value="UniProtKB-KW"/>
</dbReference>
<accession>A0A0K9PJW4</accession>
<evidence type="ECO:0000256" key="9">
    <source>
        <dbReference type="ARBA" id="ARBA00023242"/>
    </source>
</evidence>
<comment type="caution">
    <text evidence="12">The sequence shown here is derived from an EMBL/GenBank/DDBJ whole genome shotgun (WGS) entry which is preliminary data.</text>
</comment>
<evidence type="ECO:0000313" key="12">
    <source>
        <dbReference type="EMBL" id="KMZ69251.1"/>
    </source>
</evidence>
<keyword evidence="8" id="KW-0238">DNA-binding</keyword>
<feature type="region of interest" description="Disordered" evidence="10">
    <location>
        <begin position="946"/>
        <end position="970"/>
    </location>
</feature>
<dbReference type="InterPro" id="IPR003265">
    <property type="entry name" value="HhH-GPD_domain"/>
</dbReference>
<organism evidence="12 13">
    <name type="scientific">Zostera marina</name>
    <name type="common">Eelgrass</name>
    <dbReference type="NCBI Taxonomy" id="29655"/>
    <lineage>
        <taxon>Eukaryota</taxon>
        <taxon>Viridiplantae</taxon>
        <taxon>Streptophyta</taxon>
        <taxon>Embryophyta</taxon>
        <taxon>Tracheophyta</taxon>
        <taxon>Spermatophyta</taxon>
        <taxon>Magnoliopsida</taxon>
        <taxon>Liliopsida</taxon>
        <taxon>Zosteraceae</taxon>
        <taxon>Zostera</taxon>
    </lineage>
</organism>
<evidence type="ECO:0000256" key="7">
    <source>
        <dbReference type="ARBA" id="ARBA00023014"/>
    </source>
</evidence>
<dbReference type="GO" id="GO:0003677">
    <property type="term" value="F:DNA binding"/>
    <property type="evidence" value="ECO:0007669"/>
    <property type="project" value="UniProtKB-KW"/>
</dbReference>
<dbReference type="Pfam" id="PF15628">
    <property type="entry name" value="RRM_DME"/>
    <property type="match status" value="1"/>
</dbReference>
<dbReference type="InterPro" id="IPR028925">
    <property type="entry name" value="RRM_DME"/>
</dbReference>
<keyword evidence="5" id="KW-0479">Metal-binding</keyword>
<dbReference type="PANTHER" id="PTHR46213:SF13">
    <property type="entry name" value="DEMETER-LIKE PROTEIN 2-RELATED"/>
    <property type="match status" value="1"/>
</dbReference>
<dbReference type="Pfam" id="PF15629">
    <property type="entry name" value="Perm-CXXC"/>
    <property type="match status" value="1"/>
</dbReference>
<evidence type="ECO:0000256" key="8">
    <source>
        <dbReference type="ARBA" id="ARBA00023125"/>
    </source>
</evidence>
<feature type="region of interest" description="Disordered" evidence="10">
    <location>
        <begin position="254"/>
        <end position="453"/>
    </location>
</feature>
<gene>
    <name evidence="12" type="ORF">ZOSMA_21G01050</name>
</gene>
<keyword evidence="13" id="KW-1185">Reference proteome</keyword>
<dbReference type="InterPro" id="IPR028924">
    <property type="entry name" value="Perm-CXXC"/>
</dbReference>
<feature type="compositionally biased region" description="Basic and acidic residues" evidence="10">
    <location>
        <begin position="946"/>
        <end position="962"/>
    </location>
</feature>
<reference evidence="13" key="1">
    <citation type="journal article" date="2016" name="Nature">
        <title>The genome of the seagrass Zostera marina reveals angiosperm adaptation to the sea.</title>
        <authorList>
            <person name="Olsen J.L."/>
            <person name="Rouze P."/>
            <person name="Verhelst B."/>
            <person name="Lin Y.-C."/>
            <person name="Bayer T."/>
            <person name="Collen J."/>
            <person name="Dattolo E."/>
            <person name="De Paoli E."/>
            <person name="Dittami S."/>
            <person name="Maumus F."/>
            <person name="Michel G."/>
            <person name="Kersting A."/>
            <person name="Lauritano C."/>
            <person name="Lohaus R."/>
            <person name="Toepel M."/>
            <person name="Tonon T."/>
            <person name="Vanneste K."/>
            <person name="Amirebrahimi M."/>
            <person name="Brakel J."/>
            <person name="Bostroem C."/>
            <person name="Chovatia M."/>
            <person name="Grimwood J."/>
            <person name="Jenkins J.W."/>
            <person name="Jueterbock A."/>
            <person name="Mraz A."/>
            <person name="Stam W.T."/>
            <person name="Tice H."/>
            <person name="Bornberg-Bauer E."/>
            <person name="Green P.J."/>
            <person name="Pearson G.A."/>
            <person name="Procaccini G."/>
            <person name="Duarte C.M."/>
            <person name="Schmutz J."/>
            <person name="Reusch T.B.H."/>
            <person name="Van de Peer Y."/>
        </authorList>
    </citation>
    <scope>NUCLEOTIDE SEQUENCE [LARGE SCALE GENOMIC DNA]</scope>
    <source>
        <strain evidence="13">cv. Finnish</strain>
    </source>
</reference>
<feature type="compositionally biased region" description="Polar residues" evidence="10">
    <location>
        <begin position="423"/>
        <end position="433"/>
    </location>
</feature>
<dbReference type="GO" id="GO:0141166">
    <property type="term" value="P:chromosomal 5-methylcytosine DNA demethylation pathway"/>
    <property type="evidence" value="ECO:0007669"/>
    <property type="project" value="InterPro"/>
</dbReference>
<dbReference type="GO" id="GO:0046872">
    <property type="term" value="F:metal ion binding"/>
    <property type="evidence" value="ECO:0007669"/>
    <property type="project" value="UniProtKB-KW"/>
</dbReference>
<dbReference type="InterPro" id="IPR023170">
    <property type="entry name" value="HhH_base_excis_C"/>
</dbReference>
<keyword evidence="4" id="KW-0004">4Fe-4S</keyword>
<keyword evidence="9" id="KW-0539">Nucleus</keyword>
<dbReference type="GO" id="GO:0005634">
    <property type="term" value="C:nucleus"/>
    <property type="evidence" value="ECO:0007669"/>
    <property type="project" value="UniProtKB-SubCell"/>
</dbReference>
<evidence type="ECO:0000256" key="10">
    <source>
        <dbReference type="SAM" id="MobiDB-lite"/>
    </source>
</evidence>
<feature type="compositionally biased region" description="Basic and acidic residues" evidence="10">
    <location>
        <begin position="278"/>
        <end position="298"/>
    </location>
</feature>
<evidence type="ECO:0000256" key="4">
    <source>
        <dbReference type="ARBA" id="ARBA00022485"/>
    </source>
</evidence>
<dbReference type="InterPro" id="IPR044811">
    <property type="entry name" value="DME/ROS1"/>
</dbReference>
<dbReference type="Gene3D" id="1.10.340.30">
    <property type="entry name" value="Hypothetical protein, domain 2"/>
    <property type="match status" value="1"/>
</dbReference>
<comment type="cofactor">
    <cofactor evidence="1">
        <name>[4Fe-4S] cluster</name>
        <dbReference type="ChEBI" id="CHEBI:49883"/>
    </cofactor>
</comment>
<feature type="compositionally biased region" description="Basic and acidic residues" evidence="10">
    <location>
        <begin position="411"/>
        <end position="422"/>
    </location>
</feature>
<dbReference type="FunFam" id="1.10.1670.10:FF:000004">
    <property type="entry name" value="DNA glycosylase/AP lyase ROS1"/>
    <property type="match status" value="1"/>
</dbReference>
<feature type="compositionally biased region" description="Basic residues" evidence="10">
    <location>
        <begin position="395"/>
        <end position="406"/>
    </location>
</feature>
<feature type="domain" description="HhH-GPD" evidence="11">
    <location>
        <begin position="1086"/>
        <end position="1259"/>
    </location>
</feature>
<dbReference type="EMBL" id="LFYR01000785">
    <property type="protein sequence ID" value="KMZ69251.1"/>
    <property type="molecule type" value="Genomic_DNA"/>
</dbReference>
<dbReference type="Proteomes" id="UP000036987">
    <property type="component" value="Unassembled WGS sequence"/>
</dbReference>
<sequence length="1658" mass="187309">MVLGDDGFHIFGSSIPVTPGKGSVPEIPITEQQRESINTVSQPHQEGQTQYSNGNSDFFDLYVGNSSQPYQGGATPYSNGNPQLFDFNIGSSSQSYQGGPGQIHHYSNGNSSHSYQGLGQRHQYPNGNPRYWDFNIDPSYTRSILGNLSQQDGYSSGLTRNDMTSASSNSLATTHINGFPFMIPPNTNNTNYQQQQHTSQMTEFAAEQNTITARSISGGGHRQGIQLCFGETGAKVPYVGFSLQHQRSVINFKNPTNTNHLGPITPEQFSLSQTRKKSQVERENYTDPKIKETIETSIHESNSNTLDLPADLGHQKNIPTTIEESQNREEDLNTTTPIQKPRRKKHRPKVIKESKTPRNPKRVDTPKGKRTPRKKKEEHSSERPSNEEEEETPIKRQRTVRTRAKRTLSFDNKELQLNDNESRSSTIARSNCNKDFLPEENSFKKSENSEVSNVDVKISQTLRRHNIRENMKALAREKGKEHNYHKNSDVLHKINEHNYNGITTHRDIDHIPNAAKKMRTNKSVSAGNGLNEICEVMIMQQNIIGTSFNQCPFDSKHPLFGYQTQEGFQSLMESLNSTALKVPRKRRSGKKNTNPYKTGGPVIPKVDLIDLITEKLQNMNINASSDGISHQELQKENAMVVYNRSSAMVPFFTPRKKPARAKVDLDSETNRVWMVLMGKNNGDCPEGADFDKKKWWEEERRVFQGRANSFIARMHLVQGDRRFSRWKGSVVDSVVGVFLTQNVSDHLSSSAFMSLVAKFPNCTRAEHAKPRSTEEYIVSFTEDEDISVKEGCDQNKTLEDQLNQNHHGIDPNKELTSIHEESIIIHEEESTIIQEEGSTIIQEEGSTTIHEKEKRINMLNYTECTLKSSGTTNFHETDDMRSIESTLSSQHSSESPVQALDQIGSGSALYVEEDIINGNSFDNMHMRTSFTELLQMAKDKVLQDYHPSKNENNTKEPGHDFEGVISSAPSDSSTPLQDVFYWHNHSHNLNKMGSEIRIDSVQSETEQFFQKKDDVTVSETHSNPINHPNNSEFTGSLGLKKQHKSSMPPKIVEISLNDQKVREEGNKAKAKTVKKPPENIDWDSLRRETYCDGVKEERNPDNIDSIDWEAIRRAPVGEIANIIRDRGMNNMLAERIKGFLDRLVRDHGSVDLEWLRDAPPDKVKDYLLSFRGLGLKSVECVRLLSLEHLAFPVDTNVGRICVRLGWVPLQPLPESLQLHLLEMYPMLETIQKYLWPRLCTLDQRTLYELHYQLITFGKVFCTKTKPNCNACPMRGECKHFASAFASARLALPGPEEKGLVASTDQILSNHGHKPFTSQAGPLQLEGTQEPPLQIEVAQVPPLQIDVTQRFPLQLEGTQILKEPNTCQPIIEEVLTPEPEPVDISEWAIEDGFYEDPDEIPTIALNIEQLTQNVQNILHENEALLQNGDMSNALVALTPEAASIPQPKLKNVSRLRTEHLVYELPDGHPLLNNLDRREPDDPSPYLLAIWTPGETAQSTELPETICNSSSNGGVCDKSNCFSCSSIKEAQSQKVRGTLLIPCRTAMRGSFPLNGTYFQVNEVFADHASSIVPMDVPRRWIWSLTRRTVYFGTSVTSIFRGLTTEGIQQCFWRGFVCVRGFDQKTRAPRPLLARLHFSENRVVRNNKKNADNLKEQKKTS</sequence>
<feature type="compositionally biased region" description="Basic residues" evidence="10">
    <location>
        <begin position="340"/>
        <end position="349"/>
    </location>
</feature>
<protein>
    <submittedName>
        <fullName evidence="12">DNA glycosylase</fullName>
    </submittedName>
</protein>
<dbReference type="InterPro" id="IPR011257">
    <property type="entry name" value="DNA_glycosylase"/>
</dbReference>
<dbReference type="PANTHER" id="PTHR46213">
    <property type="entry name" value="TRANSCRIPTIONAL ACTIVATOR DEMETER"/>
    <property type="match status" value="1"/>
</dbReference>
<comment type="similarity">
    <text evidence="3">Belongs to the DNA glycosylase family. DEMETER subfamily.</text>
</comment>
<dbReference type="InterPro" id="IPR003651">
    <property type="entry name" value="Endonuclease3_FeS-loop_motif"/>
</dbReference>
<evidence type="ECO:0000256" key="3">
    <source>
        <dbReference type="ARBA" id="ARBA00005646"/>
    </source>
</evidence>
<feature type="compositionally biased region" description="Basic and acidic residues" evidence="10">
    <location>
        <begin position="375"/>
        <end position="386"/>
    </location>
</feature>
<dbReference type="CDD" id="cd00056">
    <property type="entry name" value="ENDO3c"/>
    <property type="match status" value="1"/>
</dbReference>
<comment type="subcellular location">
    <subcellularLocation>
        <location evidence="2">Nucleus</location>
    </subcellularLocation>
</comment>
<evidence type="ECO:0000256" key="6">
    <source>
        <dbReference type="ARBA" id="ARBA00023004"/>
    </source>
</evidence>
<keyword evidence="6" id="KW-0408">Iron</keyword>
<dbReference type="OrthoDB" id="5607at2759"/>
<feature type="region of interest" description="Disordered" evidence="10">
    <location>
        <begin position="580"/>
        <end position="599"/>
    </location>
</feature>
<dbReference type="SUPFAM" id="SSF48150">
    <property type="entry name" value="DNA-glycosylase"/>
    <property type="match status" value="1"/>
</dbReference>
<evidence type="ECO:0000256" key="2">
    <source>
        <dbReference type="ARBA" id="ARBA00004123"/>
    </source>
</evidence>
<dbReference type="SMART" id="SM00478">
    <property type="entry name" value="ENDO3c"/>
    <property type="match status" value="1"/>
</dbReference>
<dbReference type="SMART" id="SM00525">
    <property type="entry name" value="FES"/>
    <property type="match status" value="1"/>
</dbReference>
<evidence type="ECO:0000313" key="13">
    <source>
        <dbReference type="Proteomes" id="UP000036987"/>
    </source>
</evidence>
<feature type="compositionally biased region" description="Basic and acidic residues" evidence="10">
    <location>
        <begin position="350"/>
        <end position="367"/>
    </location>
</feature>
<evidence type="ECO:0000256" key="5">
    <source>
        <dbReference type="ARBA" id="ARBA00022723"/>
    </source>
</evidence>
<dbReference type="GO" id="GO:0051747">
    <property type="term" value="F:cytosine C-5 DNA demethylase activity"/>
    <property type="evidence" value="ECO:0007669"/>
    <property type="project" value="UniProtKB-ARBA"/>
</dbReference>
<dbReference type="GO" id="GO:0006284">
    <property type="term" value="P:base-excision repair"/>
    <property type="evidence" value="ECO:0007669"/>
    <property type="project" value="InterPro"/>
</dbReference>
<dbReference type="STRING" id="29655.A0A0K9PJW4"/>
<evidence type="ECO:0000256" key="1">
    <source>
        <dbReference type="ARBA" id="ARBA00001966"/>
    </source>
</evidence>
<name>A0A0K9PJW4_ZOSMR</name>
<proteinExistence type="inferred from homology"/>